<evidence type="ECO:0000313" key="2">
    <source>
        <dbReference type="Proteomes" id="UP000321935"/>
    </source>
</evidence>
<dbReference type="AlphaFoldDB" id="A0A5C7B2U9"/>
<protein>
    <submittedName>
        <fullName evidence="1">Uncharacterized protein</fullName>
    </submittedName>
</protein>
<dbReference type="Proteomes" id="UP000321935">
    <property type="component" value="Unassembled WGS sequence"/>
</dbReference>
<reference evidence="1 2" key="1">
    <citation type="submission" date="2019-08" db="EMBL/GenBank/DDBJ databases">
        <title>Genomes sequence of Algoriphagus aquimarinus ACAM450.</title>
        <authorList>
            <person name="Bowman J.P."/>
        </authorList>
    </citation>
    <scope>NUCLEOTIDE SEQUENCE [LARGE SCALE GENOMIC DNA]</scope>
    <source>
        <strain evidence="1 2">ACAM 450</strain>
    </source>
</reference>
<dbReference type="OrthoDB" id="9182160at2"/>
<name>A0A5C7B2U9_9BACT</name>
<evidence type="ECO:0000313" key="1">
    <source>
        <dbReference type="EMBL" id="TXE14757.1"/>
    </source>
</evidence>
<sequence>MNPLALELKTKKTSLLEFLITTKNVLQFLQFMTTDTAYVGDYRISKQKNDGTEKFLRPINTKLYISDPENFQISFEKLIEILGRIKSRILDFSDEDLSIIDSVVYTIQQSIGAGFDLLVASNSSRKHVGNRFEELIRCVFSEIGIENKHTVLQIPYETESGKKVYKCENDLVISPYSKVRSTGSTLDEKEIVVSVKTTSKDRMGKMFIDKMLLERFVKHPQKVIGIFLNDVQRKEEKAISYTLVSGLFMVYTQFLTPLEGIYYLDPPPNALKKPFSNHMSTFSRLITKDVFKLLAS</sequence>
<gene>
    <name evidence="1" type="ORF">ESV85_04105</name>
</gene>
<comment type="caution">
    <text evidence="1">The sequence shown here is derived from an EMBL/GenBank/DDBJ whole genome shotgun (WGS) entry which is preliminary data.</text>
</comment>
<accession>A0A5C7B2U9</accession>
<dbReference type="RefSeq" id="WP_146914963.1">
    <property type="nucleotide sequence ID" value="NZ_VORW01000001.1"/>
</dbReference>
<organism evidence="1 2">
    <name type="scientific">Algoriphagus aquimarinus</name>
    <dbReference type="NCBI Taxonomy" id="237018"/>
    <lineage>
        <taxon>Bacteria</taxon>
        <taxon>Pseudomonadati</taxon>
        <taxon>Bacteroidota</taxon>
        <taxon>Cytophagia</taxon>
        <taxon>Cytophagales</taxon>
        <taxon>Cyclobacteriaceae</taxon>
        <taxon>Algoriphagus</taxon>
    </lineage>
</organism>
<proteinExistence type="predicted"/>
<dbReference type="EMBL" id="VORW01000001">
    <property type="protein sequence ID" value="TXE14757.1"/>
    <property type="molecule type" value="Genomic_DNA"/>
</dbReference>